<name>A0A1Y1KS26_PHOPY</name>
<evidence type="ECO:0000313" key="2">
    <source>
        <dbReference type="EMBL" id="JAV64203.1"/>
    </source>
</evidence>
<dbReference type="CDD" id="cd01650">
    <property type="entry name" value="RT_nLTR_like"/>
    <property type="match status" value="1"/>
</dbReference>
<dbReference type="PANTHER" id="PTHR33332">
    <property type="entry name" value="REVERSE TRANSCRIPTASE DOMAIN-CONTAINING PROTEIN"/>
    <property type="match status" value="1"/>
</dbReference>
<reference evidence="2" key="1">
    <citation type="journal article" date="2016" name="Sci. Rep.">
        <title>Molecular characterization of firefly nuptial gifts: a multi-omics approach sheds light on postcopulatory sexual selection.</title>
        <authorList>
            <person name="Al-Wathiqui N."/>
            <person name="Fallon T.R."/>
            <person name="South A."/>
            <person name="Weng J.K."/>
            <person name="Lewis S.M."/>
        </authorList>
    </citation>
    <scope>NUCLEOTIDE SEQUENCE</scope>
</reference>
<dbReference type="EMBL" id="GEZM01075215">
    <property type="protein sequence ID" value="JAV64203.1"/>
    <property type="molecule type" value="Transcribed_RNA"/>
</dbReference>
<dbReference type="PROSITE" id="PS50878">
    <property type="entry name" value="RT_POL"/>
    <property type="match status" value="1"/>
</dbReference>
<evidence type="ECO:0000259" key="1">
    <source>
        <dbReference type="PROSITE" id="PS50878"/>
    </source>
</evidence>
<proteinExistence type="predicted"/>
<organism evidence="2">
    <name type="scientific">Photinus pyralis</name>
    <name type="common">Common eastern firefly</name>
    <name type="synonym">Lampyris pyralis</name>
    <dbReference type="NCBI Taxonomy" id="7054"/>
    <lineage>
        <taxon>Eukaryota</taxon>
        <taxon>Metazoa</taxon>
        <taxon>Ecdysozoa</taxon>
        <taxon>Arthropoda</taxon>
        <taxon>Hexapoda</taxon>
        <taxon>Insecta</taxon>
        <taxon>Pterygota</taxon>
        <taxon>Neoptera</taxon>
        <taxon>Endopterygota</taxon>
        <taxon>Coleoptera</taxon>
        <taxon>Polyphaga</taxon>
        <taxon>Elateriformia</taxon>
        <taxon>Elateroidea</taxon>
        <taxon>Lampyridae</taxon>
        <taxon>Lampyrinae</taxon>
        <taxon>Photinus</taxon>
    </lineage>
</organism>
<dbReference type="AlphaFoldDB" id="A0A1Y1KS26"/>
<accession>A0A1Y1KS26</accession>
<feature type="domain" description="Reverse transcriptase" evidence="1">
    <location>
        <begin position="158"/>
        <end position="404"/>
    </location>
</feature>
<dbReference type="InterPro" id="IPR000477">
    <property type="entry name" value="RT_dom"/>
</dbReference>
<protein>
    <recommendedName>
        <fullName evidence="1">Reverse transcriptase domain-containing protein</fullName>
    </recommendedName>
</protein>
<sequence>MFKKFNTDYDRKEFCRLRKLVKVQIRTSFNTYISDAQNSLVNNPKAFWSFIRSRKGDSRIPGIMHLADETYSTPQDIVNGFKNYFSTFYRNPGDASSSPVSCTNAPCIHLPQITDIMVNEALAKLKDKQTAGYDEIPCFLVKDCRPILISPLCTIFNLALRSQHFPSIWSIAKICPIHKTGKQSDIANYRPISILCAFSKVFEMVLYDFIYPLVRNYISPHQHGFMRHRSTTTNLACFTNYACHILDNHGQVDVIYTDFQKAFDTIDHSIIINKLDSIGFSQSLLQLFTSYLSHRSQYVTYNDFTSDLYVASSGVPQGSNLGPLLFLIFINDIGAAISNHFLLFADDLKLYYSISSINDCLFLQDRINAIFSWCIANNLHLNIKKCKVISFTRRRNPVLYDYTLNAVSLNRVVSTTDLGVVFDNELRFAEHVRQVSSSATKTLGFLIRNSKNFTNLHTMFSLYYSLVRPKLEYCCLIWYPIYDVHIKAVEGIQRKFLKYMSFRVDGVYPARGSSQELLLERFSFESLSKRRISNSIKFLHGIITNHVDCPSLLESLNISVPAGTSRFPKTFLNPIPKTNILSKSPSFIMSRNFNIYCRHADINFSPLSEILKFV</sequence>
<dbReference type="Pfam" id="PF00078">
    <property type="entry name" value="RVT_1"/>
    <property type="match status" value="1"/>
</dbReference>
<dbReference type="PRINTS" id="PR01345">
    <property type="entry name" value="CERVTRCPTASE"/>
</dbReference>